<evidence type="ECO:0000313" key="3">
    <source>
        <dbReference type="Proteomes" id="UP001556367"/>
    </source>
</evidence>
<organism evidence="2 3">
    <name type="scientific">Hohenbuehelia grisea</name>
    <dbReference type="NCBI Taxonomy" id="104357"/>
    <lineage>
        <taxon>Eukaryota</taxon>
        <taxon>Fungi</taxon>
        <taxon>Dikarya</taxon>
        <taxon>Basidiomycota</taxon>
        <taxon>Agaricomycotina</taxon>
        <taxon>Agaricomycetes</taxon>
        <taxon>Agaricomycetidae</taxon>
        <taxon>Agaricales</taxon>
        <taxon>Pleurotineae</taxon>
        <taxon>Pleurotaceae</taxon>
        <taxon>Hohenbuehelia</taxon>
    </lineage>
</organism>
<accession>A0ABR3IZF3</accession>
<gene>
    <name evidence="2" type="ORF">HGRIS_010421</name>
</gene>
<evidence type="ECO:0000256" key="1">
    <source>
        <dbReference type="SAM" id="MobiDB-lite"/>
    </source>
</evidence>
<dbReference type="EMBL" id="JASNQZ010000013">
    <property type="protein sequence ID" value="KAL0948611.1"/>
    <property type="molecule type" value="Genomic_DNA"/>
</dbReference>
<reference evidence="3" key="1">
    <citation type="submission" date="2024-06" db="EMBL/GenBank/DDBJ databases">
        <title>Multi-omics analyses provide insights into the biosynthesis of the anticancer antibiotic pleurotin in Hohenbuehelia grisea.</title>
        <authorList>
            <person name="Weaver J.A."/>
            <person name="Alberti F."/>
        </authorList>
    </citation>
    <scope>NUCLEOTIDE SEQUENCE [LARGE SCALE GENOMIC DNA]</scope>
    <source>
        <strain evidence="3">T-177</strain>
    </source>
</reference>
<protein>
    <submittedName>
        <fullName evidence="2">Uncharacterized protein</fullName>
    </submittedName>
</protein>
<dbReference type="Proteomes" id="UP001556367">
    <property type="component" value="Unassembled WGS sequence"/>
</dbReference>
<name>A0ABR3IZF3_9AGAR</name>
<proteinExistence type="predicted"/>
<feature type="region of interest" description="Disordered" evidence="1">
    <location>
        <begin position="1"/>
        <end position="26"/>
    </location>
</feature>
<sequence>MTGVENPRTVSPGHPSSHPTETPHFDTFRAENFQPNYYQHGYGSVNPERVCINAPQPFKHCSDLLWTCLFQEPLSTKALRGSHNKVHRFIKHLEALFAQNNVTQSQDKCESITQYCSSNECSFIEALLPIRARLDRTQDDLADSMMPTWPSSAISCETFWKKYCRQFIRMEDSYFHMARSHRTNTPPTSGKAFPGPLAYSRAEDSRRETLAETCPSLSRWKLSAKCEAYFQRDKFLSIVIDSDSSGEDSEDSANKRNLG</sequence>
<keyword evidence="3" id="KW-1185">Reference proteome</keyword>
<evidence type="ECO:0000313" key="2">
    <source>
        <dbReference type="EMBL" id="KAL0948611.1"/>
    </source>
</evidence>
<comment type="caution">
    <text evidence="2">The sequence shown here is derived from an EMBL/GenBank/DDBJ whole genome shotgun (WGS) entry which is preliminary data.</text>
</comment>